<keyword evidence="1" id="KW-0479">Metal-binding</keyword>
<dbReference type="GO" id="GO:0031380">
    <property type="term" value="C:nuclear RNA-directed RNA polymerase complex"/>
    <property type="evidence" value="ECO:0007669"/>
    <property type="project" value="TreeGrafter"/>
</dbReference>
<keyword evidence="2" id="KW-0677">Repeat</keyword>
<dbReference type="EMBL" id="CAJVPK010002279">
    <property type="protein sequence ID" value="CAG8609789.1"/>
    <property type="molecule type" value="Genomic_DNA"/>
</dbReference>
<evidence type="ECO:0000256" key="3">
    <source>
        <dbReference type="ARBA" id="ARBA00022771"/>
    </source>
</evidence>
<dbReference type="Pfam" id="PF13086">
    <property type="entry name" value="AAA_11"/>
    <property type="match status" value="1"/>
</dbReference>
<dbReference type="InterPro" id="IPR027417">
    <property type="entry name" value="P-loop_NTPase"/>
</dbReference>
<dbReference type="Pfam" id="PF13087">
    <property type="entry name" value="AAA_12"/>
    <property type="match status" value="1"/>
</dbReference>
<dbReference type="InterPro" id="IPR000967">
    <property type="entry name" value="Znf_NFX1"/>
</dbReference>
<feature type="domain" description="NF-X1-type" evidence="5">
    <location>
        <begin position="684"/>
        <end position="701"/>
    </location>
</feature>
<evidence type="ECO:0000313" key="7">
    <source>
        <dbReference type="Proteomes" id="UP000789706"/>
    </source>
</evidence>
<sequence length="1195" mass="137112">KALVSSLCREVALIEGPPGTGKSYIGVGIMRALLAPENRKTTKIGPILTICYTNHALDNFLEDNIVRIGSRSKSEVISQFSLEEKCRNLKVTNRWLIRQTYQDLDSIINEASTINTQLTNRTLNLNQESVSNYFRENYHFVHLENPNIPPFLLNDNDDNELEWRKANGKKKTRRRSVIEQWVNGDDLTAAQKFKESLINPQESEEAQFKNWIQTWQMPTTKRSLEVLKHGCDVWGMSKDERVRLHDFWREEINFKTNEKLLDIQKRYVKKKKDLENIYDDGRRQVLLNSDVIGMTTTGAAKYHDLIKKIGPKIIICEEAGEVLEAHILASLTKSAQHLILIGDHNQLRPKIRNDYKLDISLFERLVHGEQSMRLERTQLLTQRRMRKEISDLVRQTLYPKLEDNPITEKYPKVKGIQHNVYFMHHINPEDSTRNEFAIQSHSNRFEVEMIVEMYFVRNGYTKPEQIAVLTPYLGQMLKIKEALSKSFAVVIDERDSEQLTDLEEDGDTDQVDLSHDTISVASRKRLNQQVILRTIDNFQGEEADTVIISLVRNITENSRNTIGFLKTKNRTNVLLSRARHGMYLMGNAELMEKESGMWKDVISILRSRNQVGPGFPIVCDQHPETKNIITYPEKFKETSPDGGCLLPCGKTLNCGHRCPHKCHPDDPNHISIFCSKPCTKLHKCLHPCKRMCGEDCGECIFPVGDLLLPCGHILKDAKCFQKSTRDKINCRIMVNKMLPNCEHSVTVECYISVYDISCQSICGLFNPDCHHDCQEISTHANGGRGRTLKLDNNVHIARTHHEKCKQICEKILFCGHSCEESCHLNKDCPGCKKECNVNCKHSVCNKPCSHPCSVCAEECDWYCEHKGACGVSCGVPCNRLPCNERCSKLLSCGHQCMGICGEKCPSQKYCTICAPDDIKDSIVDLITQTRFAEVDWTTERMIVLECGHVFTADTLDNMMEMKSLYHMDDAMENWIGIKQITDQPRKFKTCPNCRAPIKNIRRYGRIIKKCVLDVQNKKFLLEYNRQLKIIQVEFGNIIENLENNRGKVLEKYGKLKLPNAKQKKNNDSYKIDKIDKIINRAVPVIVPSKKYEMLKNYYSIPTYHEKLWRKHVSPLLLNYRQVALIISNSTNPPYKLVYESAVTSLFAAKSKEKVNMDNLLNNISSLQISDDSPAVQQSKFQETLKEVGISISKVD</sequence>
<accession>A0A9N9CNT4</accession>
<dbReference type="PANTHER" id="PTHR10887">
    <property type="entry name" value="DNA2/NAM7 HELICASE FAMILY"/>
    <property type="match status" value="1"/>
</dbReference>
<feature type="domain" description="NF-X1-type" evidence="5">
    <location>
        <begin position="654"/>
        <end position="680"/>
    </location>
</feature>
<dbReference type="SMART" id="SM00438">
    <property type="entry name" value="ZnF_NFX"/>
    <property type="match status" value="4"/>
</dbReference>
<reference evidence="6" key="1">
    <citation type="submission" date="2021-06" db="EMBL/GenBank/DDBJ databases">
        <authorList>
            <person name="Kallberg Y."/>
            <person name="Tangrot J."/>
            <person name="Rosling A."/>
        </authorList>
    </citation>
    <scope>NUCLEOTIDE SEQUENCE</scope>
    <source>
        <strain evidence="6">AZ414A</strain>
    </source>
</reference>
<evidence type="ECO:0000259" key="5">
    <source>
        <dbReference type="SMART" id="SM00438"/>
    </source>
</evidence>
<dbReference type="GO" id="GO:0004386">
    <property type="term" value="F:helicase activity"/>
    <property type="evidence" value="ECO:0007669"/>
    <property type="project" value="InterPro"/>
</dbReference>
<proteinExistence type="predicted"/>
<dbReference type="CDD" id="cd06008">
    <property type="entry name" value="NF-X1-zinc-finger"/>
    <property type="match status" value="2"/>
</dbReference>
<feature type="non-terminal residue" evidence="6">
    <location>
        <position position="1"/>
    </location>
</feature>
<dbReference type="InterPro" id="IPR047187">
    <property type="entry name" value="SF1_C_Upf1"/>
</dbReference>
<dbReference type="GO" id="GO:0008270">
    <property type="term" value="F:zinc ion binding"/>
    <property type="evidence" value="ECO:0007669"/>
    <property type="project" value="UniProtKB-KW"/>
</dbReference>
<protein>
    <submittedName>
        <fullName evidence="6">6792_t:CDS:1</fullName>
    </submittedName>
</protein>
<dbReference type="GO" id="GO:0031048">
    <property type="term" value="P:regulatory ncRNA-mediated heterochromatin formation"/>
    <property type="evidence" value="ECO:0007669"/>
    <property type="project" value="TreeGrafter"/>
</dbReference>
<dbReference type="InterPro" id="IPR041679">
    <property type="entry name" value="DNA2/NAM7-like_C"/>
</dbReference>
<evidence type="ECO:0000313" key="6">
    <source>
        <dbReference type="EMBL" id="CAG8609789.1"/>
    </source>
</evidence>
<dbReference type="Proteomes" id="UP000789706">
    <property type="component" value="Unassembled WGS sequence"/>
</dbReference>
<comment type="caution">
    <text evidence="6">The sequence shown here is derived from an EMBL/GenBank/DDBJ whole genome shotgun (WGS) entry which is preliminary data.</text>
</comment>
<dbReference type="InterPro" id="IPR045055">
    <property type="entry name" value="DNA2/NAM7-like"/>
</dbReference>
<name>A0A9N9CNT4_9GLOM</name>
<dbReference type="InterPro" id="IPR041677">
    <property type="entry name" value="DNA2/NAM7_AAA_11"/>
</dbReference>
<organism evidence="6 7">
    <name type="scientific">Diversispora eburnea</name>
    <dbReference type="NCBI Taxonomy" id="1213867"/>
    <lineage>
        <taxon>Eukaryota</taxon>
        <taxon>Fungi</taxon>
        <taxon>Fungi incertae sedis</taxon>
        <taxon>Mucoromycota</taxon>
        <taxon>Glomeromycotina</taxon>
        <taxon>Glomeromycetes</taxon>
        <taxon>Diversisporales</taxon>
        <taxon>Diversisporaceae</taxon>
        <taxon>Diversispora</taxon>
    </lineage>
</organism>
<evidence type="ECO:0000256" key="2">
    <source>
        <dbReference type="ARBA" id="ARBA00022737"/>
    </source>
</evidence>
<keyword evidence="3" id="KW-0863">Zinc-finger</keyword>
<feature type="domain" description="NF-X1-type" evidence="5">
    <location>
        <begin position="892"/>
        <end position="912"/>
    </location>
</feature>
<keyword evidence="7" id="KW-1185">Reference proteome</keyword>
<dbReference type="FunFam" id="3.40.50.300:FF:001660">
    <property type="entry name" value="NF-X1 finger and helicase protein, putative"/>
    <property type="match status" value="1"/>
</dbReference>
<feature type="domain" description="NF-X1-type" evidence="5">
    <location>
        <begin position="814"/>
        <end position="833"/>
    </location>
</feature>
<feature type="non-terminal residue" evidence="6">
    <location>
        <position position="1195"/>
    </location>
</feature>
<dbReference type="OrthoDB" id="2423195at2759"/>
<evidence type="ECO:0000256" key="1">
    <source>
        <dbReference type="ARBA" id="ARBA00022723"/>
    </source>
</evidence>
<gene>
    <name evidence="6" type="ORF">DEBURN_LOCUS9923</name>
</gene>
<keyword evidence="4" id="KW-0862">Zinc</keyword>
<dbReference type="AlphaFoldDB" id="A0A9N9CNT4"/>
<evidence type="ECO:0000256" key="4">
    <source>
        <dbReference type="ARBA" id="ARBA00022833"/>
    </source>
</evidence>
<dbReference type="CDD" id="cd18808">
    <property type="entry name" value="SF1_C_Upf1"/>
    <property type="match status" value="1"/>
</dbReference>
<dbReference type="Gene3D" id="3.40.50.300">
    <property type="entry name" value="P-loop containing nucleotide triphosphate hydrolases"/>
    <property type="match status" value="2"/>
</dbReference>
<dbReference type="SUPFAM" id="SSF52540">
    <property type="entry name" value="P-loop containing nucleoside triphosphate hydrolases"/>
    <property type="match status" value="1"/>
</dbReference>
<dbReference type="PANTHER" id="PTHR10887:SF341">
    <property type="entry name" value="NFX1-TYPE ZINC FINGER-CONTAINING PROTEIN 1"/>
    <property type="match status" value="1"/>
</dbReference>